<dbReference type="Gene3D" id="2.40.30.10">
    <property type="entry name" value="Translation factors"/>
    <property type="match status" value="1"/>
</dbReference>
<dbReference type="InterPro" id="IPR000795">
    <property type="entry name" value="T_Tr_GTP-bd_dom"/>
</dbReference>
<dbReference type="InterPro" id="IPR041095">
    <property type="entry name" value="EFG_II"/>
</dbReference>
<dbReference type="InterPro" id="IPR009022">
    <property type="entry name" value="EFG_III"/>
</dbReference>
<dbReference type="EMBL" id="JACRTB010000021">
    <property type="protein sequence ID" value="MBC8577095.1"/>
    <property type="molecule type" value="Genomic_DNA"/>
</dbReference>
<keyword evidence="1" id="KW-0547">Nucleotide-binding</keyword>
<dbReference type="InterPro" id="IPR027417">
    <property type="entry name" value="P-loop_NTPase"/>
</dbReference>
<dbReference type="Pfam" id="PF00009">
    <property type="entry name" value="GTP_EFTU"/>
    <property type="match status" value="1"/>
</dbReference>
<dbReference type="PANTHER" id="PTHR43261">
    <property type="entry name" value="TRANSLATION ELONGATION FACTOR G-RELATED"/>
    <property type="match status" value="1"/>
</dbReference>
<keyword evidence="4" id="KW-0251">Elongation factor</keyword>
<dbReference type="CDD" id="cd04088">
    <property type="entry name" value="EFG_mtEFG_II"/>
    <property type="match status" value="1"/>
</dbReference>
<comment type="caution">
    <text evidence="4">The sequence shown here is derived from an EMBL/GenBank/DDBJ whole genome shotgun (WGS) entry which is preliminary data.</text>
</comment>
<dbReference type="CDD" id="cd16262">
    <property type="entry name" value="EFG_III"/>
    <property type="match status" value="1"/>
</dbReference>
<dbReference type="Pfam" id="PF14492">
    <property type="entry name" value="EFG_III"/>
    <property type="match status" value="1"/>
</dbReference>
<dbReference type="CDD" id="cd01434">
    <property type="entry name" value="EFG_mtEFG1_IV"/>
    <property type="match status" value="1"/>
</dbReference>
<dbReference type="Gene3D" id="3.30.230.10">
    <property type="match status" value="1"/>
</dbReference>
<dbReference type="PROSITE" id="PS51722">
    <property type="entry name" value="G_TR_2"/>
    <property type="match status" value="1"/>
</dbReference>
<dbReference type="SUPFAM" id="SSF54211">
    <property type="entry name" value="Ribosomal protein S5 domain 2-like"/>
    <property type="match status" value="1"/>
</dbReference>
<keyword evidence="4" id="KW-0648">Protein biosynthesis</keyword>
<keyword evidence="5" id="KW-1185">Reference proteome</keyword>
<dbReference type="InterPro" id="IPR005225">
    <property type="entry name" value="Small_GTP-bd"/>
</dbReference>
<sequence>MKQYLADKIRNIALVGHGSCGKTSLAEALLFRAGAADRLGKVENGTTVCDYDPEEIKRVASVSLSLAPLEWNNTKINIIDTPGAFDFATGLMEGTRAAGSVIIVVSARSGVTVGTEKAYKLACEQNKSIMFFINKMDADHADFYKVLGQLREKFGSHVCPIVVPYSEGAGVECYIDLVANKAFVHDNGSRRQGSMPNVGGFVEECRNIISEAVAETEEDLMEKFFGGGTFTTEEMVRGINEGLRTRQIFPVLCGSSLTLDGIDALLDAIVNHLPSAKNAANEVGVTAEGEEVEVSCDVLEPLTAYVFKTIADPFIGKLSYVKVISGKLSGEITPINSRTGNPERLGKLLYITGKKQEDVSAVPAGDICAVAKLGETLTGDTLCDPKRVLTLREVGYPMATLTMAVVAKKKGEEGKIAQGLARLIEEDPVVTFVQDPETKQQLISGLGDQHLDVIVSRLKSKFGTEVTLEKPRVAYRETIRKKVKVQGRHKKQSGGHGQFGDVWIEFEPCDSDGLEFCENVFGGSVPKNFFPAVEKGLQDAIKHGMLAGYPMVGLKATLVDGSYHPVDSSEMAFKTAASLAYKAGIPQASPVILEPIGSLKVYVPDSYTGDIIGDLNKRRGRILGMNPWGDGTQEIVAEVPISEMYDFTTTLRSMTQGRGSFVLTFERYEQLPGQLEASVIAEAKALADEE</sequence>
<dbReference type="SUPFAM" id="SSF52540">
    <property type="entry name" value="P-loop containing nucleoside triphosphate hydrolases"/>
    <property type="match status" value="1"/>
</dbReference>
<name>A0ABR7NL52_9FIRM</name>
<protein>
    <submittedName>
        <fullName evidence="4">Elongation factor G</fullName>
    </submittedName>
</protein>
<dbReference type="InterPro" id="IPR009000">
    <property type="entry name" value="Transl_B-barrel_sf"/>
</dbReference>
<dbReference type="CDD" id="cd03713">
    <property type="entry name" value="EFG_mtEFG_C"/>
    <property type="match status" value="1"/>
</dbReference>
<dbReference type="NCBIfam" id="NF009381">
    <property type="entry name" value="PRK12740.1-5"/>
    <property type="match status" value="1"/>
</dbReference>
<dbReference type="Pfam" id="PF22042">
    <property type="entry name" value="EF-G_D2"/>
    <property type="match status" value="1"/>
</dbReference>
<dbReference type="SMART" id="SM00838">
    <property type="entry name" value="EFG_C"/>
    <property type="match status" value="1"/>
</dbReference>
<dbReference type="InterPro" id="IPR005517">
    <property type="entry name" value="Transl_elong_EFG/EF2_IV"/>
</dbReference>
<accession>A0ABR7NL52</accession>
<evidence type="ECO:0000259" key="3">
    <source>
        <dbReference type="PROSITE" id="PS51722"/>
    </source>
</evidence>
<dbReference type="Gene3D" id="3.40.50.300">
    <property type="entry name" value="P-loop containing nucleotide triphosphate hydrolases"/>
    <property type="match status" value="1"/>
</dbReference>
<dbReference type="Gene3D" id="3.30.70.870">
    <property type="entry name" value="Elongation Factor G (Translational Gtpase), domain 3"/>
    <property type="match status" value="1"/>
</dbReference>
<dbReference type="InterPro" id="IPR000640">
    <property type="entry name" value="EFG_V-like"/>
</dbReference>
<dbReference type="InterPro" id="IPR014721">
    <property type="entry name" value="Ribsml_uS5_D2-typ_fold_subgr"/>
</dbReference>
<dbReference type="RefSeq" id="WP_262400560.1">
    <property type="nucleotide sequence ID" value="NZ_JACRTB010000021.1"/>
</dbReference>
<evidence type="ECO:0000313" key="4">
    <source>
        <dbReference type="EMBL" id="MBC8577095.1"/>
    </source>
</evidence>
<dbReference type="GO" id="GO:0003746">
    <property type="term" value="F:translation elongation factor activity"/>
    <property type="evidence" value="ECO:0007669"/>
    <property type="project" value="UniProtKB-KW"/>
</dbReference>
<keyword evidence="2" id="KW-0342">GTP-binding</keyword>
<dbReference type="InterPro" id="IPR047872">
    <property type="entry name" value="EFG_IV"/>
</dbReference>
<dbReference type="Pfam" id="PF03764">
    <property type="entry name" value="EFG_IV"/>
    <property type="match status" value="1"/>
</dbReference>
<evidence type="ECO:0000256" key="2">
    <source>
        <dbReference type="ARBA" id="ARBA00023134"/>
    </source>
</evidence>
<evidence type="ECO:0000256" key="1">
    <source>
        <dbReference type="ARBA" id="ARBA00022741"/>
    </source>
</evidence>
<organism evidence="4 5">
    <name type="scientific">Yanshouia hominis</name>
    <dbReference type="NCBI Taxonomy" id="2763673"/>
    <lineage>
        <taxon>Bacteria</taxon>
        <taxon>Bacillati</taxon>
        <taxon>Bacillota</taxon>
        <taxon>Clostridia</taxon>
        <taxon>Eubacteriales</taxon>
        <taxon>Oscillospiraceae</taxon>
        <taxon>Yanshouia</taxon>
    </lineage>
</organism>
<dbReference type="InterPro" id="IPR035649">
    <property type="entry name" value="EFG_V"/>
</dbReference>
<evidence type="ECO:0000313" key="5">
    <source>
        <dbReference type="Proteomes" id="UP000658131"/>
    </source>
</evidence>
<dbReference type="Proteomes" id="UP000658131">
    <property type="component" value="Unassembled WGS sequence"/>
</dbReference>
<dbReference type="NCBIfam" id="NF009379">
    <property type="entry name" value="PRK12740.1-3"/>
    <property type="match status" value="1"/>
</dbReference>
<feature type="domain" description="Tr-type G" evidence="3">
    <location>
        <begin position="7"/>
        <end position="277"/>
    </location>
</feature>
<dbReference type="InterPro" id="IPR035647">
    <property type="entry name" value="EFG_III/V"/>
</dbReference>
<dbReference type="CDD" id="cd04170">
    <property type="entry name" value="EF-G_bact"/>
    <property type="match status" value="1"/>
</dbReference>
<dbReference type="PANTHER" id="PTHR43261:SF6">
    <property type="entry name" value="ELONGATION FACTOR G-LIKE PROTEIN"/>
    <property type="match status" value="1"/>
</dbReference>
<dbReference type="PRINTS" id="PR00315">
    <property type="entry name" value="ELONGATNFCT"/>
</dbReference>
<proteinExistence type="predicted"/>
<dbReference type="Gene3D" id="3.30.70.240">
    <property type="match status" value="1"/>
</dbReference>
<dbReference type="SUPFAM" id="SSF50447">
    <property type="entry name" value="Translation proteins"/>
    <property type="match status" value="1"/>
</dbReference>
<dbReference type="NCBIfam" id="NF009891">
    <property type="entry name" value="PRK13351.1-1"/>
    <property type="match status" value="1"/>
</dbReference>
<dbReference type="SMART" id="SM00889">
    <property type="entry name" value="EFG_IV"/>
    <property type="match status" value="1"/>
</dbReference>
<dbReference type="Pfam" id="PF00679">
    <property type="entry name" value="EFG_C"/>
    <property type="match status" value="1"/>
</dbReference>
<gene>
    <name evidence="4" type="ORF">H8717_11840</name>
</gene>
<dbReference type="SUPFAM" id="SSF54980">
    <property type="entry name" value="EF-G C-terminal domain-like"/>
    <property type="match status" value="2"/>
</dbReference>
<dbReference type="NCBIfam" id="TIGR00231">
    <property type="entry name" value="small_GTP"/>
    <property type="match status" value="1"/>
</dbReference>
<reference evidence="4 5" key="1">
    <citation type="submission" date="2020-08" db="EMBL/GenBank/DDBJ databases">
        <title>Genome public.</title>
        <authorList>
            <person name="Liu C."/>
            <person name="Sun Q."/>
        </authorList>
    </citation>
    <scope>NUCLEOTIDE SEQUENCE [LARGE SCALE GENOMIC DNA]</scope>
    <source>
        <strain evidence="4 5">BX1</strain>
    </source>
</reference>
<dbReference type="InterPro" id="IPR053905">
    <property type="entry name" value="EF-G-like_DII"/>
</dbReference>
<dbReference type="InterPro" id="IPR020568">
    <property type="entry name" value="Ribosomal_Su5_D2-typ_SF"/>
</dbReference>